<evidence type="ECO:0000313" key="4">
    <source>
        <dbReference type="Proteomes" id="UP001295684"/>
    </source>
</evidence>
<reference evidence="3" key="1">
    <citation type="submission" date="2023-07" db="EMBL/GenBank/DDBJ databases">
        <authorList>
            <consortium name="AG Swart"/>
            <person name="Singh M."/>
            <person name="Singh A."/>
            <person name="Seah K."/>
            <person name="Emmerich C."/>
        </authorList>
    </citation>
    <scope>NUCLEOTIDE SEQUENCE</scope>
    <source>
        <strain evidence="3">DP1</strain>
    </source>
</reference>
<feature type="region of interest" description="Disordered" evidence="2">
    <location>
        <begin position="334"/>
        <end position="357"/>
    </location>
</feature>
<keyword evidence="1" id="KW-0175">Coiled coil</keyword>
<evidence type="ECO:0000256" key="1">
    <source>
        <dbReference type="SAM" id="Coils"/>
    </source>
</evidence>
<dbReference type="EMBL" id="CAMPGE010026802">
    <property type="protein sequence ID" value="CAI2384466.1"/>
    <property type="molecule type" value="Genomic_DNA"/>
</dbReference>
<keyword evidence="4" id="KW-1185">Reference proteome</keyword>
<gene>
    <name evidence="3" type="ORF">ECRASSUSDP1_LOCUS25994</name>
</gene>
<name>A0AAD1Y5W5_EUPCR</name>
<feature type="region of interest" description="Disordered" evidence="2">
    <location>
        <begin position="199"/>
        <end position="282"/>
    </location>
</feature>
<feature type="coiled-coil region" evidence="1">
    <location>
        <begin position="686"/>
        <end position="716"/>
    </location>
</feature>
<accession>A0AAD1Y5W5</accession>
<evidence type="ECO:0000256" key="2">
    <source>
        <dbReference type="SAM" id="MobiDB-lite"/>
    </source>
</evidence>
<proteinExistence type="predicted"/>
<evidence type="ECO:0000313" key="3">
    <source>
        <dbReference type="EMBL" id="CAI2384466.1"/>
    </source>
</evidence>
<organism evidence="3 4">
    <name type="scientific">Euplotes crassus</name>
    <dbReference type="NCBI Taxonomy" id="5936"/>
    <lineage>
        <taxon>Eukaryota</taxon>
        <taxon>Sar</taxon>
        <taxon>Alveolata</taxon>
        <taxon>Ciliophora</taxon>
        <taxon>Intramacronucleata</taxon>
        <taxon>Spirotrichea</taxon>
        <taxon>Hypotrichia</taxon>
        <taxon>Euplotida</taxon>
        <taxon>Euplotidae</taxon>
        <taxon>Moneuplotes</taxon>
    </lineage>
</organism>
<sequence>MNSFKISEDMNFQKNLQKQANLLTEIEKRLKNVEVQHAELVYSADMQYLVSLNTGPSASALTPTSEATLMINKDIVTPPMVKMGMETISKEFESKIDDQIQKLNLSLEEKFVKCKSITSMEFNYDAQISSVLKQINELKFRTRDQIDEVKRNFHTELLTKASVLSIKEVVDKSVDKSELVDIHDKIKLINDKILQLEDHLKSEPDSEEKDSDTSEEEYNEEFEQDQVEIEESKQGEAATPLVEEKFLPKLDTNPSPNVVKNTSLKVSPASHSKKDVKTSAKKPKVRMLNADLENTKLRRSIEEQMELPNYESEKKLETIPQSDIDHENFNQLASAKRSPKEESPQIIQRPGFQSKGSMKFRNTNNENLVQNFNKSCEQTAQKKHKKPEYFEKENPKFAISESSVYNGETANSKEISVIKQSKESFNFGMPKMKINRRMVSKLSIETPFTTHESSTATLINKLMMKSQKSKGKKIRRSEIESIFNLIQDVLVNTSNNRMRIDTLEGNIDLKIENSIKKLRKETMSAMADIERQTKEDHQKLNLRLDEFQRLNFRLNKTILEKPYKYADEMKESMIKSQKEQEKAFNRKYDMLLSRITAMKRWQQEMANSGYQNSSPVFNEEVLKEEIKKEFENSKLAILQEDHEILKSDLETQFSSVTTKLANIENIIDEFKENIELQVYEFKSHTKYEVNNKLKELEALNRELQRHQDLYRQILGSHYLDTQKAEHMSVVIPRVEMTKSSSKGSFHQKFRSNSLSSGKKGKIRESKRYNSNIEEKSPDGEEIGTTFRVELKKLNKSVLPNIQKSRKSIPLLSKSSSRLNLSGISPKLDKEIEDTLKKIKDPDSKRYKVLKKFLKNEIEPVHSRGQSVTPMKMYLNSKVHVNLSNLA</sequence>
<dbReference type="AlphaFoldDB" id="A0AAD1Y5W5"/>
<feature type="region of interest" description="Disordered" evidence="2">
    <location>
        <begin position="741"/>
        <end position="764"/>
    </location>
</feature>
<feature type="coiled-coil region" evidence="1">
    <location>
        <begin position="515"/>
        <end position="550"/>
    </location>
</feature>
<comment type="caution">
    <text evidence="3">The sequence shown here is derived from an EMBL/GenBank/DDBJ whole genome shotgun (WGS) entry which is preliminary data.</text>
</comment>
<protein>
    <submittedName>
        <fullName evidence="3">Uncharacterized protein</fullName>
    </submittedName>
</protein>
<feature type="compositionally biased region" description="Polar residues" evidence="2">
    <location>
        <begin position="252"/>
        <end position="265"/>
    </location>
</feature>
<dbReference type="Proteomes" id="UP001295684">
    <property type="component" value="Unassembled WGS sequence"/>
</dbReference>
<feature type="compositionally biased region" description="Polar residues" evidence="2">
    <location>
        <begin position="741"/>
        <end position="756"/>
    </location>
</feature>
<feature type="compositionally biased region" description="Acidic residues" evidence="2">
    <location>
        <begin position="205"/>
        <end position="229"/>
    </location>
</feature>